<dbReference type="RefSeq" id="XP_049266554.1">
    <property type="nucleotide sequence ID" value="XM_049404958.1"/>
</dbReference>
<gene>
    <name evidence="3" type="ORF">J8A68_000137</name>
</gene>
<comment type="caution">
    <text evidence="3">The sequence shown here is derived from an EMBL/GenBank/DDBJ whole genome shotgun (WGS) entry which is preliminary data.</text>
</comment>
<dbReference type="Proteomes" id="UP000694255">
    <property type="component" value="Unassembled WGS sequence"/>
</dbReference>
<dbReference type="GO" id="GO:0005524">
    <property type="term" value="F:ATP binding"/>
    <property type="evidence" value="ECO:0007669"/>
    <property type="project" value="TreeGrafter"/>
</dbReference>
<sequence>MLSVVNGTSCLCLTAGTVTSLNEAINFYTNVLGLSINSELDNITYLSSDSRKETHNLVVELKLDPATGLSDLQIDAKKSSILSQLNITDWRNLDCSYILKVDNIINLIENFQTFKIPVQITPNELYPNEVYCIDPLGYIIGFTSSSNPLTVSPPLQKTHFKATAAGAATTGTLTPYPMSVSTSLAQSISSTAEANMPKRNIGIMTSGGDAPGMNAAVRAVVRAAIYRGCKAFAIKEGYEGLVRGGPNYIKEMKWSDVRGYLSEGGTNIGTARCMEFRERWGRLDGCKHLIDAGIDALIVCGGDGSLTGAD</sequence>
<keyword evidence="4" id="KW-1185">Reference proteome</keyword>
<dbReference type="Pfam" id="PF00365">
    <property type="entry name" value="PFK"/>
    <property type="match status" value="1"/>
</dbReference>
<dbReference type="GO" id="GO:0048029">
    <property type="term" value="F:monosaccharide binding"/>
    <property type="evidence" value="ECO:0007669"/>
    <property type="project" value="TreeGrafter"/>
</dbReference>
<organism evidence="3 4">
    <name type="scientific">[Candida] subhashii</name>
    <dbReference type="NCBI Taxonomy" id="561895"/>
    <lineage>
        <taxon>Eukaryota</taxon>
        <taxon>Fungi</taxon>
        <taxon>Dikarya</taxon>
        <taxon>Ascomycota</taxon>
        <taxon>Saccharomycotina</taxon>
        <taxon>Pichiomycetes</taxon>
        <taxon>Debaryomycetaceae</taxon>
        <taxon>Spathaspora</taxon>
    </lineage>
</organism>
<dbReference type="GO" id="GO:0042802">
    <property type="term" value="F:identical protein binding"/>
    <property type="evidence" value="ECO:0007669"/>
    <property type="project" value="TreeGrafter"/>
</dbReference>
<dbReference type="GeneID" id="73466938"/>
<dbReference type="GO" id="GO:0005739">
    <property type="term" value="C:mitochondrion"/>
    <property type="evidence" value="ECO:0007669"/>
    <property type="project" value="TreeGrafter"/>
</dbReference>
<proteinExistence type="predicted"/>
<dbReference type="GO" id="GO:0016208">
    <property type="term" value="F:AMP binding"/>
    <property type="evidence" value="ECO:0007669"/>
    <property type="project" value="TreeGrafter"/>
</dbReference>
<evidence type="ECO:0000313" key="4">
    <source>
        <dbReference type="Proteomes" id="UP000694255"/>
    </source>
</evidence>
<comment type="catalytic activity">
    <reaction evidence="1">
        <text>beta-D-fructose 6-phosphate + ATP = beta-D-fructose 1,6-bisphosphate + ADP + H(+)</text>
        <dbReference type="Rhea" id="RHEA:16109"/>
        <dbReference type="ChEBI" id="CHEBI:15378"/>
        <dbReference type="ChEBI" id="CHEBI:30616"/>
        <dbReference type="ChEBI" id="CHEBI:32966"/>
        <dbReference type="ChEBI" id="CHEBI:57634"/>
        <dbReference type="ChEBI" id="CHEBI:456216"/>
        <dbReference type="EC" id="2.7.1.11"/>
    </reaction>
</comment>
<dbReference type="InterPro" id="IPR000023">
    <property type="entry name" value="Phosphofructokinase_dom"/>
</dbReference>
<dbReference type="PANTHER" id="PTHR13697">
    <property type="entry name" value="PHOSPHOFRUCTOKINASE"/>
    <property type="match status" value="1"/>
</dbReference>
<dbReference type="GO" id="GO:0005945">
    <property type="term" value="C:6-phosphofructokinase complex"/>
    <property type="evidence" value="ECO:0007669"/>
    <property type="project" value="TreeGrafter"/>
</dbReference>
<accession>A0A8J5QTV2</accession>
<evidence type="ECO:0000313" key="3">
    <source>
        <dbReference type="EMBL" id="KAG7666326.1"/>
    </source>
</evidence>
<protein>
    <recommendedName>
        <fullName evidence="2">Phosphofructokinase domain-containing protein</fullName>
    </recommendedName>
</protein>
<reference evidence="3 4" key="1">
    <citation type="journal article" date="2021" name="DNA Res.">
        <title>Genome analysis of Candida subhashii reveals its hybrid nature and dual mitochondrial genome conformations.</title>
        <authorList>
            <person name="Mixao V."/>
            <person name="Hegedusova E."/>
            <person name="Saus E."/>
            <person name="Pryszcz L.P."/>
            <person name="Cillingova A."/>
            <person name="Nosek J."/>
            <person name="Gabaldon T."/>
        </authorList>
    </citation>
    <scope>NUCLEOTIDE SEQUENCE [LARGE SCALE GENOMIC DNA]</scope>
    <source>
        <strain evidence="3 4">CBS 10753</strain>
    </source>
</reference>
<feature type="non-terminal residue" evidence="3">
    <location>
        <position position="310"/>
    </location>
</feature>
<feature type="domain" description="Phosphofructokinase" evidence="2">
    <location>
        <begin position="200"/>
        <end position="309"/>
    </location>
</feature>
<dbReference type="AlphaFoldDB" id="A0A8J5QTV2"/>
<dbReference type="PANTHER" id="PTHR13697:SF4">
    <property type="entry name" value="ATP-DEPENDENT 6-PHOSPHOFRUCTOKINASE"/>
    <property type="match status" value="1"/>
</dbReference>
<dbReference type="GO" id="GO:0070095">
    <property type="term" value="F:fructose-6-phosphate binding"/>
    <property type="evidence" value="ECO:0007669"/>
    <property type="project" value="TreeGrafter"/>
</dbReference>
<dbReference type="GO" id="GO:0003872">
    <property type="term" value="F:6-phosphofructokinase activity"/>
    <property type="evidence" value="ECO:0007669"/>
    <property type="project" value="UniProtKB-EC"/>
</dbReference>
<dbReference type="EMBL" id="JAGSYN010000016">
    <property type="protein sequence ID" value="KAG7666326.1"/>
    <property type="molecule type" value="Genomic_DNA"/>
</dbReference>
<name>A0A8J5QTV2_9ASCO</name>
<dbReference type="GO" id="GO:0006002">
    <property type="term" value="P:fructose 6-phosphate metabolic process"/>
    <property type="evidence" value="ECO:0007669"/>
    <property type="project" value="TreeGrafter"/>
</dbReference>
<evidence type="ECO:0000256" key="1">
    <source>
        <dbReference type="ARBA" id="ARBA00048070"/>
    </source>
</evidence>
<dbReference type="GO" id="GO:0030388">
    <property type="term" value="P:fructose 1,6-bisphosphate metabolic process"/>
    <property type="evidence" value="ECO:0007669"/>
    <property type="project" value="TreeGrafter"/>
</dbReference>
<evidence type="ECO:0000259" key="2">
    <source>
        <dbReference type="Pfam" id="PF00365"/>
    </source>
</evidence>
<dbReference type="OrthoDB" id="537915at2759"/>
<dbReference type="GO" id="GO:0061621">
    <property type="term" value="P:canonical glycolysis"/>
    <property type="evidence" value="ECO:0007669"/>
    <property type="project" value="TreeGrafter"/>
</dbReference>